<evidence type="ECO:0000256" key="2">
    <source>
        <dbReference type="ARBA" id="ARBA00022801"/>
    </source>
</evidence>
<comment type="similarity">
    <text evidence="1">Belongs to the acyl coenzyme A hydrolase family.</text>
</comment>
<accession>A0ABS7ED21</accession>
<keyword evidence="2 3" id="KW-0378">Hydrolase</keyword>
<dbReference type="Pfam" id="PF03061">
    <property type="entry name" value="4HBT"/>
    <property type="match status" value="1"/>
</dbReference>
<protein>
    <submittedName>
        <fullName evidence="5">Acyl-CoA thioester hydrolase YciA</fullName>
        <ecNumber evidence="5">3.1.2.20</ecNumber>
    </submittedName>
</protein>
<comment type="caution">
    <text evidence="5">The sequence shown here is derived from an EMBL/GenBank/DDBJ whole genome shotgun (WGS) entry which is preliminary data.</text>
</comment>
<evidence type="ECO:0000313" key="6">
    <source>
        <dbReference type="Proteomes" id="UP001166251"/>
    </source>
</evidence>
<evidence type="ECO:0000313" key="5">
    <source>
        <dbReference type="EMBL" id="MBW8190213.1"/>
    </source>
</evidence>
<dbReference type="EMBL" id="JAHZSS010000003">
    <property type="protein sequence ID" value="MBW8190213.1"/>
    <property type="molecule type" value="Genomic_DNA"/>
</dbReference>
<dbReference type="Proteomes" id="UP001166251">
    <property type="component" value="Unassembled WGS sequence"/>
</dbReference>
<dbReference type="InterPro" id="IPR029069">
    <property type="entry name" value="HotDog_dom_sf"/>
</dbReference>
<gene>
    <name evidence="5" type="primary">yciA</name>
    <name evidence="5" type="ORF">K0504_04115</name>
</gene>
<dbReference type="PROSITE" id="PS51770">
    <property type="entry name" value="HOTDOG_ACOT"/>
    <property type="match status" value="1"/>
</dbReference>
<evidence type="ECO:0000256" key="3">
    <source>
        <dbReference type="PROSITE-ProRule" id="PRU01106"/>
    </source>
</evidence>
<dbReference type="Gene3D" id="3.10.129.10">
    <property type="entry name" value="Hotdog Thioesterase"/>
    <property type="match status" value="1"/>
</dbReference>
<dbReference type="InterPro" id="IPR033120">
    <property type="entry name" value="HOTDOG_ACOT"/>
</dbReference>
<dbReference type="EC" id="3.1.2.20" evidence="5"/>
<dbReference type="InterPro" id="IPR006683">
    <property type="entry name" value="Thioestr_dom"/>
</dbReference>
<dbReference type="InterPro" id="IPR040170">
    <property type="entry name" value="Cytosol_ACT"/>
</dbReference>
<name>A0ABS7ED21_9GAMM</name>
<dbReference type="GO" id="GO:0047617">
    <property type="term" value="F:fatty acyl-CoA hydrolase activity"/>
    <property type="evidence" value="ECO:0007669"/>
    <property type="project" value="UniProtKB-EC"/>
</dbReference>
<dbReference type="SUPFAM" id="SSF54637">
    <property type="entry name" value="Thioesterase/thiol ester dehydrase-isomerase"/>
    <property type="match status" value="1"/>
</dbReference>
<dbReference type="CDD" id="cd03442">
    <property type="entry name" value="BFIT_BACH"/>
    <property type="match status" value="1"/>
</dbReference>
<dbReference type="PANTHER" id="PTHR11049:SF5">
    <property type="entry name" value="ACYL-COA THIOESTER HYDROLASE YCIA"/>
    <property type="match status" value="1"/>
</dbReference>
<dbReference type="NCBIfam" id="NF007970">
    <property type="entry name" value="PRK10694.1"/>
    <property type="match status" value="1"/>
</dbReference>
<proteinExistence type="inferred from homology"/>
<reference evidence="5" key="1">
    <citation type="submission" date="2021-07" db="EMBL/GenBank/DDBJ databases">
        <title>Neiella marina sp. nov., isolated from the intestinal content of sea cucumber Apostichopus japonicus.</title>
        <authorList>
            <person name="Bai X."/>
        </authorList>
    </citation>
    <scope>NUCLEOTIDE SEQUENCE</scope>
    <source>
        <strain evidence="5">126</strain>
    </source>
</reference>
<dbReference type="PANTHER" id="PTHR11049">
    <property type="entry name" value="ACYL COENZYME A THIOESTER HYDROLASE"/>
    <property type="match status" value="1"/>
</dbReference>
<evidence type="ECO:0000256" key="1">
    <source>
        <dbReference type="ARBA" id="ARBA00010458"/>
    </source>
</evidence>
<feature type="domain" description="HotDog ACOT-type" evidence="4">
    <location>
        <begin position="5"/>
        <end position="121"/>
    </location>
</feature>
<keyword evidence="6" id="KW-1185">Reference proteome</keyword>
<sequence>MPEAPKGQMLLRTLAMPADTNANGDIFGGWIMSQMDIAGGIMAKEVAKGRTATIAVNSMKFIQPVKVGDVVCCYGHLERVGKTSITLGLEVWVKPVLREQQAQEHFLVTEACFTYVAIDSNGNKREIPKDYSI</sequence>
<organism evidence="5 6">
    <name type="scientific">Neiella holothuriorum</name>
    <dbReference type="NCBI Taxonomy" id="2870530"/>
    <lineage>
        <taxon>Bacteria</taxon>
        <taxon>Pseudomonadati</taxon>
        <taxon>Pseudomonadota</taxon>
        <taxon>Gammaproteobacteria</taxon>
        <taxon>Alteromonadales</taxon>
        <taxon>Echinimonadaceae</taxon>
        <taxon>Neiella</taxon>
    </lineage>
</organism>
<evidence type="ECO:0000259" key="4">
    <source>
        <dbReference type="PROSITE" id="PS51770"/>
    </source>
</evidence>